<reference evidence="12 13" key="1">
    <citation type="submission" date="2019-08" db="EMBL/GenBank/DDBJ databases">
        <title>In-depth cultivation of the pig gut microbiome towards novel bacterial diversity and tailored functional studies.</title>
        <authorList>
            <person name="Wylensek D."/>
            <person name="Hitch T.C.A."/>
            <person name="Clavel T."/>
        </authorList>
    </citation>
    <scope>NUCLEOTIDE SEQUENCE [LARGE SCALE GENOMIC DNA]</scope>
    <source>
        <strain evidence="12 13">Oil+RF-744-GAM-WT-6</strain>
    </source>
</reference>
<dbReference type="GO" id="GO:0005737">
    <property type="term" value="C:cytoplasm"/>
    <property type="evidence" value="ECO:0007669"/>
    <property type="project" value="UniProtKB-SubCell"/>
</dbReference>
<keyword evidence="8 10" id="KW-0573">Peptidoglycan synthesis</keyword>
<dbReference type="SUPFAM" id="SSF53244">
    <property type="entry name" value="MurD-like peptide ligases, peptide-binding domain"/>
    <property type="match status" value="1"/>
</dbReference>
<comment type="subcellular location">
    <subcellularLocation>
        <location evidence="1 10">Cytoplasm</location>
    </subcellularLocation>
</comment>
<gene>
    <name evidence="10 12" type="primary">murD</name>
    <name evidence="12" type="ORF">FYJ51_00095</name>
</gene>
<name>A0A7X2NPR5_9FIRM</name>
<dbReference type="Proteomes" id="UP000461880">
    <property type="component" value="Unassembled WGS sequence"/>
</dbReference>
<dbReference type="Gene3D" id="3.40.50.720">
    <property type="entry name" value="NAD(P)-binding Rossmann-like Domain"/>
    <property type="match status" value="1"/>
</dbReference>
<evidence type="ECO:0000256" key="5">
    <source>
        <dbReference type="ARBA" id="ARBA00022741"/>
    </source>
</evidence>
<dbReference type="RefSeq" id="WP_154501956.1">
    <property type="nucleotide sequence ID" value="NZ_VUMN01000001.1"/>
</dbReference>
<keyword evidence="3 10" id="KW-0963">Cytoplasm</keyword>
<dbReference type="GO" id="GO:0008764">
    <property type="term" value="F:UDP-N-acetylmuramoylalanine-D-glutamate ligase activity"/>
    <property type="evidence" value="ECO:0007669"/>
    <property type="project" value="UniProtKB-UniRule"/>
</dbReference>
<dbReference type="GO" id="GO:0051301">
    <property type="term" value="P:cell division"/>
    <property type="evidence" value="ECO:0007669"/>
    <property type="project" value="UniProtKB-KW"/>
</dbReference>
<accession>A0A7X2NPR5</accession>
<keyword evidence="10" id="KW-0131">Cell cycle</keyword>
<evidence type="ECO:0000256" key="1">
    <source>
        <dbReference type="ARBA" id="ARBA00004496"/>
    </source>
</evidence>
<comment type="similarity">
    <text evidence="10">Belongs to the MurCDEF family.</text>
</comment>
<dbReference type="InterPro" id="IPR036615">
    <property type="entry name" value="Mur_ligase_C_dom_sf"/>
</dbReference>
<organism evidence="12 13">
    <name type="scientific">Stecheria intestinalis</name>
    <dbReference type="NCBI Taxonomy" id="2606630"/>
    <lineage>
        <taxon>Bacteria</taxon>
        <taxon>Bacillati</taxon>
        <taxon>Bacillota</taxon>
        <taxon>Erysipelotrichia</taxon>
        <taxon>Erysipelotrichales</taxon>
        <taxon>Erysipelotrichaceae</taxon>
        <taxon>Stecheria</taxon>
    </lineage>
</organism>
<sequence>MELESWKAEFEGKKVLIWGYGMEGKSSYAFIRSLLPDQKLMIADSGNEDRLENIRKETSDTEVLSDAAVDFSEYDLILKSPGIVIPEGFPKEHLSGEAQLFLKHYRNQVIGVTGTKGKSTTTSLVHAVLSEKYRTHLVGNIGKACFDVTPDMQEGDLAAFELSCHQLEFCPYSPHAAVYLNLFEEHLDHYGTLERYGAAKANIFRHQQKGDLTILNQNLPYCREVADAILIGKDIRAEGNHLIVPGHEIDVNDCRLIGSHNYLNLAVAYEIGLRYGISDSQFLHAAANFQPLHHRLEDLGEFHGIRYVNDSISTIGQSCIQALKTLPETDTVLVGGMDRGIEYQELEDYLASRNDLHIIFMYATGKRIYEELKEQGRLTDNMVLTDDLSSAMAIARTATRPHHICLLSPAASSYDHFRNFEERGDVFARMAKDEL</sequence>
<dbReference type="PANTHER" id="PTHR43692">
    <property type="entry name" value="UDP-N-ACETYLMURAMOYLALANINE--D-GLUTAMATE LIGASE"/>
    <property type="match status" value="1"/>
</dbReference>
<dbReference type="AlphaFoldDB" id="A0A7X2NPR5"/>
<comment type="caution">
    <text evidence="12">The sequence shown here is derived from an EMBL/GenBank/DDBJ whole genome shotgun (WGS) entry which is preliminary data.</text>
</comment>
<keyword evidence="13" id="KW-1185">Reference proteome</keyword>
<evidence type="ECO:0000313" key="12">
    <source>
        <dbReference type="EMBL" id="MSS57311.1"/>
    </source>
</evidence>
<evidence type="ECO:0000256" key="9">
    <source>
        <dbReference type="ARBA" id="ARBA00023316"/>
    </source>
</evidence>
<feature type="binding site" evidence="10">
    <location>
        <begin position="114"/>
        <end position="120"/>
    </location>
    <ligand>
        <name>ATP</name>
        <dbReference type="ChEBI" id="CHEBI:30616"/>
    </ligand>
</feature>
<dbReference type="Gene3D" id="3.90.190.20">
    <property type="entry name" value="Mur ligase, C-terminal domain"/>
    <property type="match status" value="1"/>
</dbReference>
<dbReference type="InterPro" id="IPR036565">
    <property type="entry name" value="Mur-like_cat_sf"/>
</dbReference>
<evidence type="ECO:0000256" key="4">
    <source>
        <dbReference type="ARBA" id="ARBA00022598"/>
    </source>
</evidence>
<evidence type="ECO:0000256" key="2">
    <source>
        <dbReference type="ARBA" id="ARBA00004752"/>
    </source>
</evidence>
<comment type="pathway">
    <text evidence="2 10">Cell wall biogenesis; peptidoglycan biosynthesis.</text>
</comment>
<dbReference type="HAMAP" id="MF_00639">
    <property type="entry name" value="MurD"/>
    <property type="match status" value="1"/>
</dbReference>
<feature type="domain" description="Mur ligase central" evidence="11">
    <location>
        <begin position="112"/>
        <end position="233"/>
    </location>
</feature>
<keyword evidence="4 10" id="KW-0436">Ligase</keyword>
<comment type="catalytic activity">
    <reaction evidence="10">
        <text>UDP-N-acetyl-alpha-D-muramoyl-L-alanine + D-glutamate + ATP = UDP-N-acetyl-alpha-D-muramoyl-L-alanyl-D-glutamate + ADP + phosphate + H(+)</text>
        <dbReference type="Rhea" id="RHEA:16429"/>
        <dbReference type="ChEBI" id="CHEBI:15378"/>
        <dbReference type="ChEBI" id="CHEBI:29986"/>
        <dbReference type="ChEBI" id="CHEBI:30616"/>
        <dbReference type="ChEBI" id="CHEBI:43474"/>
        <dbReference type="ChEBI" id="CHEBI:83898"/>
        <dbReference type="ChEBI" id="CHEBI:83900"/>
        <dbReference type="ChEBI" id="CHEBI:456216"/>
        <dbReference type="EC" id="6.3.2.9"/>
    </reaction>
</comment>
<keyword evidence="5 10" id="KW-0547">Nucleotide-binding</keyword>
<dbReference type="EMBL" id="VUMN01000001">
    <property type="protein sequence ID" value="MSS57311.1"/>
    <property type="molecule type" value="Genomic_DNA"/>
</dbReference>
<evidence type="ECO:0000256" key="8">
    <source>
        <dbReference type="ARBA" id="ARBA00022984"/>
    </source>
</evidence>
<dbReference type="InterPro" id="IPR013221">
    <property type="entry name" value="Mur_ligase_cen"/>
</dbReference>
<dbReference type="GO" id="GO:0005524">
    <property type="term" value="F:ATP binding"/>
    <property type="evidence" value="ECO:0007669"/>
    <property type="project" value="UniProtKB-UniRule"/>
</dbReference>
<keyword evidence="6 10" id="KW-0067">ATP-binding</keyword>
<keyword evidence="7 10" id="KW-0133">Cell shape</keyword>
<keyword evidence="9 10" id="KW-0961">Cell wall biogenesis/degradation</keyword>
<comment type="function">
    <text evidence="10">Cell wall formation. Catalyzes the addition of glutamate to the nucleotide precursor UDP-N-acetylmuramoyl-L-alanine (UMA).</text>
</comment>
<evidence type="ECO:0000256" key="3">
    <source>
        <dbReference type="ARBA" id="ARBA00022490"/>
    </source>
</evidence>
<dbReference type="InterPro" id="IPR005762">
    <property type="entry name" value="MurD"/>
</dbReference>
<dbReference type="NCBIfam" id="TIGR01087">
    <property type="entry name" value="murD"/>
    <property type="match status" value="1"/>
</dbReference>
<dbReference type="EC" id="6.3.2.9" evidence="10"/>
<evidence type="ECO:0000313" key="13">
    <source>
        <dbReference type="Proteomes" id="UP000461880"/>
    </source>
</evidence>
<evidence type="ECO:0000256" key="6">
    <source>
        <dbReference type="ARBA" id="ARBA00022840"/>
    </source>
</evidence>
<proteinExistence type="inferred from homology"/>
<dbReference type="GO" id="GO:0009252">
    <property type="term" value="P:peptidoglycan biosynthetic process"/>
    <property type="evidence" value="ECO:0007669"/>
    <property type="project" value="UniProtKB-UniRule"/>
</dbReference>
<dbReference type="SUPFAM" id="SSF53623">
    <property type="entry name" value="MurD-like peptide ligases, catalytic domain"/>
    <property type="match status" value="1"/>
</dbReference>
<dbReference type="Gene3D" id="3.40.1190.10">
    <property type="entry name" value="Mur-like, catalytic domain"/>
    <property type="match status" value="1"/>
</dbReference>
<evidence type="ECO:0000256" key="10">
    <source>
        <dbReference type="HAMAP-Rule" id="MF_00639"/>
    </source>
</evidence>
<dbReference type="UniPathway" id="UPA00219"/>
<keyword evidence="10" id="KW-0132">Cell division</keyword>
<protein>
    <recommendedName>
        <fullName evidence="10">UDP-N-acetylmuramoylalanine--D-glutamate ligase</fullName>
        <ecNumber evidence="10">6.3.2.9</ecNumber>
    </recommendedName>
    <alternativeName>
        <fullName evidence="10">D-glutamic acid-adding enzyme</fullName>
    </alternativeName>
    <alternativeName>
        <fullName evidence="10">UDP-N-acetylmuramoyl-L-alanyl-D-glutamate synthetase</fullName>
    </alternativeName>
</protein>
<dbReference type="Pfam" id="PF08245">
    <property type="entry name" value="Mur_ligase_M"/>
    <property type="match status" value="1"/>
</dbReference>
<dbReference type="PANTHER" id="PTHR43692:SF1">
    <property type="entry name" value="UDP-N-ACETYLMURAMOYLALANINE--D-GLUTAMATE LIGASE"/>
    <property type="match status" value="1"/>
</dbReference>
<evidence type="ECO:0000259" key="11">
    <source>
        <dbReference type="Pfam" id="PF08245"/>
    </source>
</evidence>
<evidence type="ECO:0000256" key="7">
    <source>
        <dbReference type="ARBA" id="ARBA00022960"/>
    </source>
</evidence>
<dbReference type="GO" id="GO:0008360">
    <property type="term" value="P:regulation of cell shape"/>
    <property type="evidence" value="ECO:0007669"/>
    <property type="project" value="UniProtKB-KW"/>
</dbReference>
<dbReference type="GO" id="GO:0071555">
    <property type="term" value="P:cell wall organization"/>
    <property type="evidence" value="ECO:0007669"/>
    <property type="project" value="UniProtKB-KW"/>
</dbReference>